<feature type="region of interest" description="Disordered" evidence="1">
    <location>
        <begin position="90"/>
        <end position="135"/>
    </location>
</feature>
<gene>
    <name evidence="2" type="ORF">SARC_15696</name>
</gene>
<feature type="region of interest" description="Disordered" evidence="1">
    <location>
        <begin position="170"/>
        <end position="274"/>
    </location>
</feature>
<dbReference type="Proteomes" id="UP000054560">
    <property type="component" value="Unassembled WGS sequence"/>
</dbReference>
<dbReference type="RefSeq" id="XP_014145662.1">
    <property type="nucleotide sequence ID" value="XM_014290187.1"/>
</dbReference>
<accession>A0A0L0F4V4</accession>
<dbReference type="GeneID" id="25916200"/>
<evidence type="ECO:0000313" key="2">
    <source>
        <dbReference type="EMBL" id="KNC71760.1"/>
    </source>
</evidence>
<proteinExistence type="predicted"/>
<protein>
    <submittedName>
        <fullName evidence="2">Uncharacterized protein</fullName>
    </submittedName>
</protein>
<reference evidence="2 3" key="1">
    <citation type="submission" date="2011-02" db="EMBL/GenBank/DDBJ databases">
        <title>The Genome Sequence of Sphaeroforma arctica JP610.</title>
        <authorList>
            <consortium name="The Broad Institute Genome Sequencing Platform"/>
            <person name="Russ C."/>
            <person name="Cuomo C."/>
            <person name="Young S.K."/>
            <person name="Zeng Q."/>
            <person name="Gargeya S."/>
            <person name="Alvarado L."/>
            <person name="Berlin A."/>
            <person name="Chapman S.B."/>
            <person name="Chen Z."/>
            <person name="Freedman E."/>
            <person name="Gellesch M."/>
            <person name="Goldberg J."/>
            <person name="Griggs A."/>
            <person name="Gujja S."/>
            <person name="Heilman E."/>
            <person name="Heiman D."/>
            <person name="Howarth C."/>
            <person name="Mehta T."/>
            <person name="Neiman D."/>
            <person name="Pearson M."/>
            <person name="Roberts A."/>
            <person name="Saif S."/>
            <person name="Shea T."/>
            <person name="Shenoy N."/>
            <person name="Sisk P."/>
            <person name="Stolte C."/>
            <person name="Sykes S."/>
            <person name="White J."/>
            <person name="Yandava C."/>
            <person name="Burger G."/>
            <person name="Gray M.W."/>
            <person name="Holland P.W.H."/>
            <person name="King N."/>
            <person name="Lang F.B.F."/>
            <person name="Roger A.J."/>
            <person name="Ruiz-Trillo I."/>
            <person name="Haas B."/>
            <person name="Nusbaum C."/>
            <person name="Birren B."/>
        </authorList>
    </citation>
    <scope>NUCLEOTIDE SEQUENCE [LARGE SCALE GENOMIC DNA]</scope>
    <source>
        <strain evidence="2 3">JP610</strain>
    </source>
</reference>
<organism evidence="2 3">
    <name type="scientific">Sphaeroforma arctica JP610</name>
    <dbReference type="NCBI Taxonomy" id="667725"/>
    <lineage>
        <taxon>Eukaryota</taxon>
        <taxon>Ichthyosporea</taxon>
        <taxon>Ichthyophonida</taxon>
        <taxon>Sphaeroforma</taxon>
    </lineage>
</organism>
<evidence type="ECO:0000256" key="1">
    <source>
        <dbReference type="SAM" id="MobiDB-lite"/>
    </source>
</evidence>
<dbReference type="EMBL" id="KQ248175">
    <property type="protein sequence ID" value="KNC71760.1"/>
    <property type="molecule type" value="Genomic_DNA"/>
</dbReference>
<feature type="region of interest" description="Disordered" evidence="1">
    <location>
        <begin position="29"/>
        <end position="77"/>
    </location>
</feature>
<dbReference type="AlphaFoldDB" id="A0A0L0F4V4"/>
<feature type="compositionally biased region" description="Pro residues" evidence="1">
    <location>
        <begin position="102"/>
        <end position="119"/>
    </location>
</feature>
<feature type="non-terminal residue" evidence="2">
    <location>
        <position position="294"/>
    </location>
</feature>
<evidence type="ECO:0000313" key="3">
    <source>
        <dbReference type="Proteomes" id="UP000054560"/>
    </source>
</evidence>
<sequence length="294" mass="30756">MSQQFSTLFRQIVEWDYAAVPDNDTYFYLRQDPTETSDDASHETHPAQVKGPVPNKGHGPGESDGHRNGGRKRGAQPPLFVTIVCIAKPNPRTPASSAAASPSPPATPDHPPAHTPPLSPTSTARDANAPGSGFGDGYINEVKVAPTLSSSVQDCLSRTSTDPVNARAEHVSAVGAGPSPKPDLGPGEGVRKPTPPPLPVTRASSLAHPTADPDTHSPSTGPPASSHVPLDNTLRACSTAPTPPCNPLSRPHSTQLLSALAPVAESGPQTQPVPTEARFFVLNNTLTDLFEYLQ</sequence>
<keyword evidence="3" id="KW-1185">Reference proteome</keyword>
<feature type="compositionally biased region" description="Low complexity" evidence="1">
    <location>
        <begin position="90"/>
        <end position="101"/>
    </location>
</feature>
<name>A0A0L0F4V4_9EUKA</name>